<evidence type="ECO:0000313" key="3">
    <source>
        <dbReference type="Proteomes" id="UP001359559"/>
    </source>
</evidence>
<dbReference type="AlphaFoldDB" id="A0AAN9EZU7"/>
<protein>
    <submittedName>
        <fullName evidence="2">Uncharacterized protein</fullName>
    </submittedName>
</protein>
<dbReference type="EMBL" id="JAYKXN010000008">
    <property type="protein sequence ID" value="KAK7262728.1"/>
    <property type="molecule type" value="Genomic_DNA"/>
</dbReference>
<organism evidence="2 3">
    <name type="scientific">Clitoria ternatea</name>
    <name type="common">Butterfly pea</name>
    <dbReference type="NCBI Taxonomy" id="43366"/>
    <lineage>
        <taxon>Eukaryota</taxon>
        <taxon>Viridiplantae</taxon>
        <taxon>Streptophyta</taxon>
        <taxon>Embryophyta</taxon>
        <taxon>Tracheophyta</taxon>
        <taxon>Spermatophyta</taxon>
        <taxon>Magnoliopsida</taxon>
        <taxon>eudicotyledons</taxon>
        <taxon>Gunneridae</taxon>
        <taxon>Pentapetalae</taxon>
        <taxon>rosids</taxon>
        <taxon>fabids</taxon>
        <taxon>Fabales</taxon>
        <taxon>Fabaceae</taxon>
        <taxon>Papilionoideae</taxon>
        <taxon>50 kb inversion clade</taxon>
        <taxon>NPAAA clade</taxon>
        <taxon>indigoferoid/millettioid clade</taxon>
        <taxon>Phaseoleae</taxon>
        <taxon>Clitoria</taxon>
    </lineage>
</organism>
<comment type="caution">
    <text evidence="2">The sequence shown here is derived from an EMBL/GenBank/DDBJ whole genome shotgun (WGS) entry which is preliminary data.</text>
</comment>
<keyword evidence="1" id="KW-0812">Transmembrane</keyword>
<dbReference type="Proteomes" id="UP001359559">
    <property type="component" value="Unassembled WGS sequence"/>
</dbReference>
<reference evidence="2 3" key="1">
    <citation type="submission" date="2024-01" db="EMBL/GenBank/DDBJ databases">
        <title>The genomes of 5 underutilized Papilionoideae crops provide insights into root nodulation and disease resistance.</title>
        <authorList>
            <person name="Yuan L."/>
        </authorList>
    </citation>
    <scope>NUCLEOTIDE SEQUENCE [LARGE SCALE GENOMIC DNA]</scope>
    <source>
        <strain evidence="2">LY-2023</strain>
        <tissue evidence="2">Leaf</tissue>
    </source>
</reference>
<evidence type="ECO:0000313" key="2">
    <source>
        <dbReference type="EMBL" id="KAK7262728.1"/>
    </source>
</evidence>
<name>A0AAN9EZU7_CLITE</name>
<keyword evidence="1" id="KW-1133">Transmembrane helix</keyword>
<evidence type="ECO:0000256" key="1">
    <source>
        <dbReference type="SAM" id="Phobius"/>
    </source>
</evidence>
<feature type="transmembrane region" description="Helical" evidence="1">
    <location>
        <begin position="6"/>
        <end position="23"/>
    </location>
</feature>
<keyword evidence="1" id="KW-0472">Membrane</keyword>
<proteinExistence type="predicted"/>
<gene>
    <name evidence="2" type="ORF">RJT34_30308</name>
</gene>
<keyword evidence="3" id="KW-1185">Reference proteome</keyword>
<sequence length="69" mass="8039">MEPEGFAVNFLSVSLVVYVSFLESEAERSVYKVANVTIRWHSHISLPPFIFSLQRVVFMLTFRYLQRVG</sequence>
<accession>A0AAN9EZU7</accession>